<accession>A0AAE0ES89</accession>
<keyword evidence="4" id="KW-0732">Signal</keyword>
<evidence type="ECO:0000259" key="5">
    <source>
        <dbReference type="SMART" id="SM00004"/>
    </source>
</evidence>
<dbReference type="Proteomes" id="UP001190700">
    <property type="component" value="Unassembled WGS sequence"/>
</dbReference>
<dbReference type="SMART" id="SM00004">
    <property type="entry name" value="NL"/>
    <property type="match status" value="1"/>
</dbReference>
<evidence type="ECO:0000256" key="4">
    <source>
        <dbReference type="SAM" id="SignalP"/>
    </source>
</evidence>
<evidence type="ECO:0000256" key="1">
    <source>
        <dbReference type="ARBA" id="ARBA00022737"/>
    </source>
</evidence>
<name>A0AAE0ES89_9CHLO</name>
<feature type="domain" description="LNR" evidence="5">
    <location>
        <begin position="28"/>
        <end position="66"/>
    </location>
</feature>
<dbReference type="AlphaFoldDB" id="A0AAE0ES89"/>
<dbReference type="InterPro" id="IPR000800">
    <property type="entry name" value="Notch_dom"/>
</dbReference>
<keyword evidence="7" id="KW-1185">Reference proteome</keyword>
<dbReference type="EMBL" id="LGRX02034147">
    <property type="protein sequence ID" value="KAK3238671.1"/>
    <property type="molecule type" value="Genomic_DNA"/>
</dbReference>
<evidence type="ECO:0000313" key="6">
    <source>
        <dbReference type="EMBL" id="KAK3238671.1"/>
    </source>
</evidence>
<sequence length="250" mass="28358">MVMLHFMCAVLLYSAKHLLAEPEASEEPKKDGGLCSAGCKPAFIGDNNCDTECYTEECQFDGGDCDEKWDIMRTVVLGPFYKEVDHVEYHAVGPGGQKRQLSMEEGRRWEGIDSKTKDQRMDWRQMLTGKQPELVTETFEGLPPYYLDKDGERKPAFRKTEIPGYFISISSDGKDLLDSEGNPIRWTGKRFHDEERVLFDAGAAAEHLTDQTTLETLPAHPGHSKHNVRSDLRSPHFLRVKKFETTDRGG</sequence>
<gene>
    <name evidence="6" type="ORF">CYMTET_51335</name>
</gene>
<comment type="caution">
    <text evidence="6">The sequence shown here is derived from an EMBL/GenBank/DDBJ whole genome shotgun (WGS) entry which is preliminary data.</text>
</comment>
<proteinExistence type="predicted"/>
<evidence type="ECO:0000313" key="7">
    <source>
        <dbReference type="Proteomes" id="UP001190700"/>
    </source>
</evidence>
<reference evidence="6 7" key="1">
    <citation type="journal article" date="2015" name="Genome Biol. Evol.">
        <title>Comparative Genomics of a Bacterivorous Green Alga Reveals Evolutionary Causalities and Consequences of Phago-Mixotrophic Mode of Nutrition.</title>
        <authorList>
            <person name="Burns J.A."/>
            <person name="Paasch A."/>
            <person name="Narechania A."/>
            <person name="Kim E."/>
        </authorList>
    </citation>
    <scope>NUCLEOTIDE SEQUENCE [LARGE SCALE GENOMIC DNA]</scope>
    <source>
        <strain evidence="6 7">PLY_AMNH</strain>
    </source>
</reference>
<protein>
    <recommendedName>
        <fullName evidence="5">LNR domain-containing protein</fullName>
    </recommendedName>
</protein>
<evidence type="ECO:0000256" key="3">
    <source>
        <dbReference type="ARBA" id="ARBA00023180"/>
    </source>
</evidence>
<evidence type="ECO:0000256" key="2">
    <source>
        <dbReference type="ARBA" id="ARBA00023157"/>
    </source>
</evidence>
<dbReference type="Gene3D" id="4.10.470.20">
    <property type="match status" value="1"/>
</dbReference>
<feature type="chain" id="PRO_5042099145" description="LNR domain-containing protein" evidence="4">
    <location>
        <begin position="21"/>
        <end position="250"/>
    </location>
</feature>
<keyword evidence="2" id="KW-1015">Disulfide bond</keyword>
<feature type="signal peptide" evidence="4">
    <location>
        <begin position="1"/>
        <end position="20"/>
    </location>
</feature>
<organism evidence="6 7">
    <name type="scientific">Cymbomonas tetramitiformis</name>
    <dbReference type="NCBI Taxonomy" id="36881"/>
    <lineage>
        <taxon>Eukaryota</taxon>
        <taxon>Viridiplantae</taxon>
        <taxon>Chlorophyta</taxon>
        <taxon>Pyramimonadophyceae</taxon>
        <taxon>Pyramimonadales</taxon>
        <taxon>Pyramimonadaceae</taxon>
        <taxon>Cymbomonas</taxon>
    </lineage>
</organism>
<dbReference type="Pfam" id="PF00066">
    <property type="entry name" value="Notch"/>
    <property type="match status" value="1"/>
</dbReference>
<keyword evidence="3" id="KW-0325">Glycoprotein</keyword>
<keyword evidence="1" id="KW-0677">Repeat</keyword>